<accession>A0A941EGQ9</accession>
<dbReference type="InterPro" id="IPR049249">
    <property type="entry name" value="DUF6882"/>
</dbReference>
<gene>
    <name evidence="2" type="ORF">KDK95_32900</name>
</gene>
<sequence length="299" mass="32237">APTPSAAPVSFSPPPLVSPPSAPLVPAPSLDAKPEVLEAEPGLWTPEPIGAPEPKVESAPDEVGDDGVGGETFSPAFTAAGNRHAAWVYEQVETFLEFMPVDEWSVDHETGRYRQAGREFRVDALGRLEQCGRWVWAWAEPEAWSQNPALTEQARRLREQGDRLGIRELTDPVLDLAGIADAADPEIAAEMLAWTAMGVAGARGYIGHTFSDENRVYYLAFDESIPTAEPDLGTAARYLTEGADKFEEDPSDCVLGYVEHHGWDWSRSVDGIVVSAGRLGTFTANLAADGALTGVIPNR</sequence>
<keyword evidence="3" id="KW-1185">Reference proteome</keyword>
<dbReference type="RefSeq" id="WP_212522267.1">
    <property type="nucleotide sequence ID" value="NZ_JAGSOH010000189.1"/>
</dbReference>
<organism evidence="2 3">
    <name type="scientific">Actinospica acidithermotolerans</name>
    <dbReference type="NCBI Taxonomy" id="2828514"/>
    <lineage>
        <taxon>Bacteria</taxon>
        <taxon>Bacillati</taxon>
        <taxon>Actinomycetota</taxon>
        <taxon>Actinomycetes</taxon>
        <taxon>Catenulisporales</taxon>
        <taxon>Actinospicaceae</taxon>
        <taxon>Actinospica</taxon>
    </lineage>
</organism>
<evidence type="ECO:0000313" key="2">
    <source>
        <dbReference type="EMBL" id="MBR7831151.1"/>
    </source>
</evidence>
<feature type="non-terminal residue" evidence="2">
    <location>
        <position position="1"/>
    </location>
</feature>
<proteinExistence type="predicted"/>
<dbReference type="Proteomes" id="UP000676325">
    <property type="component" value="Unassembled WGS sequence"/>
</dbReference>
<dbReference type="AlphaFoldDB" id="A0A941EGQ9"/>
<evidence type="ECO:0000256" key="1">
    <source>
        <dbReference type="SAM" id="MobiDB-lite"/>
    </source>
</evidence>
<feature type="compositionally biased region" description="Pro residues" evidence="1">
    <location>
        <begin position="1"/>
        <end position="26"/>
    </location>
</feature>
<comment type="caution">
    <text evidence="2">The sequence shown here is derived from an EMBL/GenBank/DDBJ whole genome shotgun (WGS) entry which is preliminary data.</text>
</comment>
<name>A0A941EGQ9_9ACTN</name>
<dbReference type="Pfam" id="PF21813">
    <property type="entry name" value="DUF6882"/>
    <property type="match status" value="1"/>
</dbReference>
<reference evidence="2" key="1">
    <citation type="submission" date="2021-04" db="EMBL/GenBank/DDBJ databases">
        <title>Genome based classification of Actinospica acidithermotolerans sp. nov., an actinobacterium isolated from an Indonesian hot spring.</title>
        <authorList>
            <person name="Kusuma A.B."/>
            <person name="Putra K.E."/>
            <person name="Nafisah S."/>
            <person name="Loh J."/>
            <person name="Nouioui I."/>
            <person name="Goodfellow M."/>
        </authorList>
    </citation>
    <scope>NUCLEOTIDE SEQUENCE</scope>
    <source>
        <strain evidence="2">MGRD01-02</strain>
    </source>
</reference>
<evidence type="ECO:0000313" key="3">
    <source>
        <dbReference type="Proteomes" id="UP000676325"/>
    </source>
</evidence>
<dbReference type="EMBL" id="JAGSOH010000189">
    <property type="protein sequence ID" value="MBR7831151.1"/>
    <property type="molecule type" value="Genomic_DNA"/>
</dbReference>
<feature type="region of interest" description="Disordered" evidence="1">
    <location>
        <begin position="1"/>
        <end position="65"/>
    </location>
</feature>
<protein>
    <submittedName>
        <fullName evidence="2">Uncharacterized protein</fullName>
    </submittedName>
</protein>